<feature type="domain" description="DUF427" evidence="1">
    <location>
        <begin position="30"/>
        <end position="118"/>
    </location>
</feature>
<reference evidence="2 3" key="1">
    <citation type="submission" date="2020-04" db="EMBL/GenBank/DDBJ databases">
        <title>Description of novel Gluconacetobacter.</title>
        <authorList>
            <person name="Sombolestani A."/>
        </authorList>
    </citation>
    <scope>NUCLEOTIDE SEQUENCE [LARGE SCALE GENOMIC DNA]</scope>
    <source>
        <strain evidence="2 3">LMG 27802</strain>
    </source>
</reference>
<dbReference type="Proteomes" id="UP000578030">
    <property type="component" value="Unassembled WGS sequence"/>
</dbReference>
<dbReference type="PANTHER" id="PTHR34310">
    <property type="entry name" value="DUF427 DOMAIN PROTEIN (AFU_ORTHOLOGUE AFUA_3G02220)"/>
    <property type="match status" value="1"/>
</dbReference>
<name>A0A7W4K7K4_9PROT</name>
<dbReference type="EMBL" id="JABEQM010000006">
    <property type="protein sequence ID" value="MBB2201839.1"/>
    <property type="molecule type" value="Genomic_DNA"/>
</dbReference>
<proteinExistence type="predicted"/>
<dbReference type="AlphaFoldDB" id="A0A7W4K7K4"/>
<dbReference type="Pfam" id="PF04248">
    <property type="entry name" value="NTP_transf_9"/>
    <property type="match status" value="2"/>
</dbReference>
<organism evidence="2 3">
    <name type="scientific">Gluconacetobacter tumulisoli</name>
    <dbReference type="NCBI Taxonomy" id="1286189"/>
    <lineage>
        <taxon>Bacteria</taxon>
        <taxon>Pseudomonadati</taxon>
        <taxon>Pseudomonadota</taxon>
        <taxon>Alphaproteobacteria</taxon>
        <taxon>Acetobacterales</taxon>
        <taxon>Acetobacteraceae</taxon>
        <taxon>Gluconacetobacter</taxon>
    </lineage>
</organism>
<feature type="domain" description="DUF427" evidence="1">
    <location>
        <begin position="157"/>
        <end position="247"/>
    </location>
</feature>
<evidence type="ECO:0000313" key="2">
    <source>
        <dbReference type="EMBL" id="MBB2201839.1"/>
    </source>
</evidence>
<dbReference type="PANTHER" id="PTHR34310:SF9">
    <property type="entry name" value="BLR5716 PROTEIN"/>
    <property type="match status" value="1"/>
</dbReference>
<comment type="caution">
    <text evidence="2">The sequence shown here is derived from an EMBL/GenBank/DDBJ whole genome shotgun (WGS) entry which is preliminary data.</text>
</comment>
<sequence>MRVVAPKVTLQPRMADAPRLVNVLATPKRVRAYLGARLVADSRAVLTLRSNHFLPIYFFPAGDVDPSLLKPSEAIVDLPELGRIDRVWDVVSDGEEATAAAWSGDFPPDTPWAALSGYIGLEFRAFSRWMEEGEEVFVHPRDPYARIEILDGDERIDVEAGGILAASSARPRLVIETHLPVRYYLPKADVRMDHLTPSALRTRCPYKGEASYWNLVTEKGTIENIAWSYETPIPEMSRIGGMICFYADRVDAIRRNGVNLSVFGI</sequence>
<gene>
    <name evidence="2" type="ORF">HLH28_09660</name>
</gene>
<dbReference type="InterPro" id="IPR007361">
    <property type="entry name" value="DUF427"/>
</dbReference>
<evidence type="ECO:0000259" key="1">
    <source>
        <dbReference type="Pfam" id="PF04248"/>
    </source>
</evidence>
<dbReference type="Gene3D" id="2.170.150.40">
    <property type="entry name" value="Domain of unknown function (DUF427)"/>
    <property type="match status" value="2"/>
</dbReference>
<dbReference type="RefSeq" id="WP_182958210.1">
    <property type="nucleotide sequence ID" value="NZ_JABEQM010000006.1"/>
</dbReference>
<protein>
    <submittedName>
        <fullName evidence="2">DUF427 domain-containing protein</fullName>
    </submittedName>
</protein>
<evidence type="ECO:0000313" key="3">
    <source>
        <dbReference type="Proteomes" id="UP000578030"/>
    </source>
</evidence>
<keyword evidence="3" id="KW-1185">Reference proteome</keyword>
<dbReference type="InterPro" id="IPR038694">
    <property type="entry name" value="DUF427_sf"/>
</dbReference>
<accession>A0A7W4K7K4</accession>